<dbReference type="Pfam" id="PF00155">
    <property type="entry name" value="Aminotran_1_2"/>
    <property type="match status" value="1"/>
</dbReference>
<dbReference type="Gene3D" id="3.40.640.10">
    <property type="entry name" value="Type I PLP-dependent aspartate aminotransferase-like (Major domain)"/>
    <property type="match status" value="1"/>
</dbReference>
<accession>A0A553P479</accession>
<dbReference type="PANTHER" id="PTHR42858:SF1">
    <property type="entry name" value="LD15494P"/>
    <property type="match status" value="1"/>
</dbReference>
<dbReference type="OMA" id="MIALDSM"/>
<dbReference type="CDD" id="cd00609">
    <property type="entry name" value="AAT_like"/>
    <property type="match status" value="1"/>
</dbReference>
<dbReference type="InterPro" id="IPR015421">
    <property type="entry name" value="PyrdxlP-dep_Trfase_major"/>
</dbReference>
<dbReference type="InterPro" id="IPR004839">
    <property type="entry name" value="Aminotransferase_I/II_large"/>
</dbReference>
<protein>
    <recommendedName>
        <fullName evidence="1">Aminotransferase class I/classII large domain-containing protein</fullName>
    </recommendedName>
</protein>
<evidence type="ECO:0000313" key="2">
    <source>
        <dbReference type="EMBL" id="TRY72452.1"/>
    </source>
</evidence>
<sequence>MEDDDTLFDQKLKNDDVSLVIGAPGAFTLKRVVEIFEKSSIHRAQHAALDSASGNGAIFEYGPRAGYKPFLEVLTEFLTEEYQSPVDRMDLLLTPGATVGLWLAATALLPPGKGVVFMECPSYFIALSIVEKDLGHKPVAVSMAKDGTGVDTDELEKLMAREYAQRSEVPAGKFWAMYYTIPTFHNPTGVVFSPERSKRVIQLARKYDVLVFCDDVYNLLHYGEGSQSPKRLYAYDDKSDPDYKGHVISNGSFSKILGPGFRIGWIECCREIRDRLKDTGIIDSGGSMNNVMAGVVASAITLGYQKKHLEFLRKEYFQRIHTIYEVFDKELPAGFCSVKPKGGYFIWVNGPSAWNSESFVQFCQSKYQVGVLPSVRCGKLESGPITNALRISFAFYQCEQLKNGITKLCAALKEYLIQHPVE</sequence>
<dbReference type="Proteomes" id="UP000318571">
    <property type="component" value="Chromosome 7"/>
</dbReference>
<dbReference type="EMBL" id="VCGU01000008">
    <property type="protein sequence ID" value="TRY72452.1"/>
    <property type="molecule type" value="Genomic_DNA"/>
</dbReference>
<evidence type="ECO:0000313" key="3">
    <source>
        <dbReference type="Proteomes" id="UP000318571"/>
    </source>
</evidence>
<dbReference type="AlphaFoldDB" id="A0A553P479"/>
<dbReference type="InterPro" id="IPR015422">
    <property type="entry name" value="PyrdxlP-dep_Trfase_small"/>
</dbReference>
<feature type="domain" description="Aminotransferase class I/classII large" evidence="1">
    <location>
        <begin position="41"/>
        <end position="407"/>
    </location>
</feature>
<organism evidence="2 3">
    <name type="scientific">Tigriopus californicus</name>
    <name type="common">Marine copepod</name>
    <dbReference type="NCBI Taxonomy" id="6832"/>
    <lineage>
        <taxon>Eukaryota</taxon>
        <taxon>Metazoa</taxon>
        <taxon>Ecdysozoa</taxon>
        <taxon>Arthropoda</taxon>
        <taxon>Crustacea</taxon>
        <taxon>Multicrustacea</taxon>
        <taxon>Hexanauplia</taxon>
        <taxon>Copepoda</taxon>
        <taxon>Harpacticoida</taxon>
        <taxon>Harpacticidae</taxon>
        <taxon>Tigriopus</taxon>
    </lineage>
</organism>
<dbReference type="SUPFAM" id="SSF53383">
    <property type="entry name" value="PLP-dependent transferases"/>
    <property type="match status" value="1"/>
</dbReference>
<dbReference type="GO" id="GO:0047536">
    <property type="term" value="F:2-aminoadipate transaminase activity"/>
    <property type="evidence" value="ECO:0007669"/>
    <property type="project" value="TreeGrafter"/>
</dbReference>
<evidence type="ECO:0000259" key="1">
    <source>
        <dbReference type="Pfam" id="PF00155"/>
    </source>
</evidence>
<dbReference type="PANTHER" id="PTHR42858">
    <property type="entry name" value="AMINOTRANSFERASE"/>
    <property type="match status" value="1"/>
</dbReference>
<keyword evidence="3" id="KW-1185">Reference proteome</keyword>
<dbReference type="OrthoDB" id="7042322at2759"/>
<comment type="caution">
    <text evidence="2">The sequence shown here is derived from an EMBL/GenBank/DDBJ whole genome shotgun (WGS) entry which is preliminary data.</text>
</comment>
<reference evidence="2 3" key="1">
    <citation type="journal article" date="2018" name="Nat. Ecol. Evol.">
        <title>Genomic signatures of mitonuclear coevolution across populations of Tigriopus californicus.</title>
        <authorList>
            <person name="Barreto F.S."/>
            <person name="Watson E.T."/>
            <person name="Lima T.G."/>
            <person name="Willett C.S."/>
            <person name="Edmands S."/>
            <person name="Li W."/>
            <person name="Burton R.S."/>
        </authorList>
    </citation>
    <scope>NUCLEOTIDE SEQUENCE [LARGE SCALE GENOMIC DNA]</scope>
    <source>
        <strain evidence="2 3">San Diego</strain>
    </source>
</reference>
<dbReference type="GO" id="GO:0030170">
    <property type="term" value="F:pyridoxal phosphate binding"/>
    <property type="evidence" value="ECO:0007669"/>
    <property type="project" value="InterPro"/>
</dbReference>
<proteinExistence type="predicted"/>
<dbReference type="STRING" id="6832.A0A553P479"/>
<name>A0A553P479_TIGCA</name>
<gene>
    <name evidence="2" type="ORF">TCAL_01024</name>
</gene>
<dbReference type="Gene3D" id="3.90.1150.10">
    <property type="entry name" value="Aspartate Aminotransferase, domain 1"/>
    <property type="match status" value="1"/>
</dbReference>
<dbReference type="InterPro" id="IPR015424">
    <property type="entry name" value="PyrdxlP-dep_Trfase"/>
</dbReference>